<evidence type="ECO:0000256" key="1">
    <source>
        <dbReference type="SAM" id="Phobius"/>
    </source>
</evidence>
<keyword evidence="1" id="KW-0812">Transmembrane</keyword>
<feature type="transmembrane region" description="Helical" evidence="1">
    <location>
        <begin position="29"/>
        <end position="52"/>
    </location>
</feature>
<dbReference type="OrthoDB" id="8550904at2"/>
<dbReference type="AlphaFoldDB" id="A0A1I7FTR1"/>
<keyword evidence="1" id="KW-0472">Membrane</keyword>
<keyword evidence="1" id="KW-1133">Transmembrane helix</keyword>
<evidence type="ECO:0000313" key="3">
    <source>
        <dbReference type="Proteomes" id="UP000182649"/>
    </source>
</evidence>
<reference evidence="3" key="1">
    <citation type="submission" date="2016-10" db="EMBL/GenBank/DDBJ databases">
        <authorList>
            <person name="Varghese N."/>
            <person name="Submissions S."/>
        </authorList>
    </citation>
    <scope>NUCLEOTIDE SEQUENCE [LARGE SCALE GENOMIC DNA]</scope>
    <source>
        <strain evidence="3">Nl14</strain>
    </source>
</reference>
<dbReference type="RefSeq" id="WP_074973079.1">
    <property type="nucleotide sequence ID" value="NZ_FPBZ01000002.1"/>
</dbReference>
<dbReference type="EMBL" id="FPBZ01000002">
    <property type="protein sequence ID" value="SFU39561.1"/>
    <property type="molecule type" value="Genomic_DNA"/>
</dbReference>
<name>A0A1I7FTR1_9PROT</name>
<sequence>MKTYSPKKYRPFAWLSVFLRSMTYLLRHWLLLLIAVWVISPVGPHLLVWYTYKQYGTYRDYNDCVYLGGRGLIERNVGDDCPVMVIIDRRTGQQVWL</sequence>
<organism evidence="2 3">
    <name type="scientific">Nitrosospira multiformis</name>
    <dbReference type="NCBI Taxonomy" id="1231"/>
    <lineage>
        <taxon>Bacteria</taxon>
        <taxon>Pseudomonadati</taxon>
        <taxon>Pseudomonadota</taxon>
        <taxon>Betaproteobacteria</taxon>
        <taxon>Nitrosomonadales</taxon>
        <taxon>Nitrosomonadaceae</taxon>
        <taxon>Nitrosospira</taxon>
    </lineage>
</organism>
<protein>
    <submittedName>
        <fullName evidence="2">Uncharacterized protein</fullName>
    </submittedName>
</protein>
<gene>
    <name evidence="2" type="ORF">SAMN05216417_102209</name>
</gene>
<proteinExistence type="predicted"/>
<evidence type="ECO:0000313" key="2">
    <source>
        <dbReference type="EMBL" id="SFU39561.1"/>
    </source>
</evidence>
<dbReference type="Proteomes" id="UP000182649">
    <property type="component" value="Unassembled WGS sequence"/>
</dbReference>
<accession>A0A1I7FTR1</accession>